<dbReference type="EMBL" id="AP019868">
    <property type="protein sequence ID" value="BBN04162.1"/>
    <property type="molecule type" value="Genomic_DNA"/>
</dbReference>
<feature type="domain" description="RNA polymerase sigma-70 region 2" evidence="8">
    <location>
        <begin position="400"/>
        <end position="469"/>
    </location>
</feature>
<name>A0A176VKD9_MARPO</name>
<dbReference type="Pfam" id="PF04545">
    <property type="entry name" value="Sigma70_r4"/>
    <property type="match status" value="1"/>
</dbReference>
<dbReference type="InterPro" id="IPR007630">
    <property type="entry name" value="RNA_pol_sigma70_r4"/>
</dbReference>
<organism evidence="11 12">
    <name type="scientific">Marchantia polymorpha subsp. ruderalis</name>
    <dbReference type="NCBI Taxonomy" id="1480154"/>
    <lineage>
        <taxon>Eukaryota</taxon>
        <taxon>Viridiplantae</taxon>
        <taxon>Streptophyta</taxon>
        <taxon>Embryophyta</taxon>
        <taxon>Marchantiophyta</taxon>
        <taxon>Marchantiopsida</taxon>
        <taxon>Marchantiidae</taxon>
        <taxon>Marchantiales</taxon>
        <taxon>Marchantiaceae</taxon>
        <taxon>Marchantia</taxon>
    </lineage>
</organism>
<dbReference type="PANTHER" id="PTHR30603">
    <property type="entry name" value="RNA POLYMERASE SIGMA FACTOR RPO"/>
    <property type="match status" value="1"/>
</dbReference>
<evidence type="ECO:0000313" key="10">
    <source>
        <dbReference type="EMBL" id="BBN04162.1"/>
    </source>
</evidence>
<feature type="compositionally biased region" description="Low complexity" evidence="6">
    <location>
        <begin position="198"/>
        <end position="212"/>
    </location>
</feature>
<dbReference type="InterPro" id="IPR007624">
    <property type="entry name" value="RNA_pol_sigma70_r3"/>
</dbReference>
<keyword evidence="5" id="KW-0804">Transcription</keyword>
<dbReference type="Proteomes" id="UP000077202">
    <property type="component" value="Unassembled WGS sequence"/>
</dbReference>
<feature type="domain" description="RNA polymerase sigma-70 region 3" evidence="7">
    <location>
        <begin position="486"/>
        <end position="548"/>
    </location>
</feature>
<reference evidence="11 12" key="1">
    <citation type="submission" date="2016-03" db="EMBL/GenBank/DDBJ databases">
        <title>Mechanisms controlling the formation of the plant cell surface in tip-growing cells are functionally conserved among land plants.</title>
        <authorList>
            <person name="Honkanen S."/>
            <person name="Jones V.A."/>
            <person name="Morieri G."/>
            <person name="Champion C."/>
            <person name="Hetherington A.J."/>
            <person name="Kelly S."/>
            <person name="Saint-Marcoux D."/>
            <person name="Proust H."/>
            <person name="Prescott H."/>
            <person name="Dolan L."/>
        </authorList>
    </citation>
    <scope>NUCLEOTIDE SEQUENCE [LARGE SCALE GENOMIC DNA]</scope>
    <source>
        <strain evidence="12">cv. Tak-1 and cv. Tak-2</strain>
        <tissue evidence="11">Whole gametophyte</tissue>
    </source>
</reference>
<dbReference type="Gene3D" id="1.10.601.10">
    <property type="entry name" value="RNA Polymerase Primary Sigma Factor"/>
    <property type="match status" value="1"/>
</dbReference>
<feature type="compositionally biased region" description="Basic residues" evidence="6">
    <location>
        <begin position="213"/>
        <end position="223"/>
    </location>
</feature>
<dbReference type="Pfam" id="PF04539">
    <property type="entry name" value="Sigma70_r3"/>
    <property type="match status" value="1"/>
</dbReference>
<dbReference type="PRINTS" id="PR00046">
    <property type="entry name" value="SIGMA70FCT"/>
</dbReference>
<comment type="similarity">
    <text evidence="1">Belongs to the sigma-70 factor family.</text>
</comment>
<evidence type="ECO:0000259" key="7">
    <source>
        <dbReference type="Pfam" id="PF04539"/>
    </source>
</evidence>
<evidence type="ECO:0000313" key="13">
    <source>
        <dbReference type="Proteomes" id="UP001162541"/>
    </source>
</evidence>
<dbReference type="GO" id="GO:0006352">
    <property type="term" value="P:DNA-templated transcription initiation"/>
    <property type="evidence" value="ECO:0007669"/>
    <property type="project" value="InterPro"/>
</dbReference>
<reference evidence="13" key="3">
    <citation type="journal article" date="2020" name="Curr. Biol.">
        <title>Chromatin organization in early land plants reveals an ancestral association between H3K27me3, transposons, and constitutive heterochromatin.</title>
        <authorList>
            <person name="Montgomery S.A."/>
            <person name="Tanizawa Y."/>
            <person name="Galik B."/>
            <person name="Wang N."/>
            <person name="Ito T."/>
            <person name="Mochizuki T."/>
            <person name="Akimcheva S."/>
            <person name="Bowman J.L."/>
            <person name="Cognat V."/>
            <person name="Marechal-Drouard L."/>
            <person name="Ekker H."/>
            <person name="Hong S.F."/>
            <person name="Kohchi T."/>
            <person name="Lin S.S."/>
            <person name="Liu L.D."/>
            <person name="Nakamura Y."/>
            <person name="Valeeva L.R."/>
            <person name="Shakirov E.V."/>
            <person name="Shippen D.E."/>
            <person name="Wei W.L."/>
            <person name="Yagura M."/>
            <person name="Yamaoka S."/>
            <person name="Yamato K.T."/>
            <person name="Liu C."/>
            <person name="Berger F."/>
        </authorList>
    </citation>
    <scope>NUCLEOTIDE SEQUENCE [LARGE SCALE GENOMIC DNA]</scope>
    <source>
        <strain evidence="13">Tak-1</strain>
    </source>
</reference>
<feature type="domain" description="RNA polymerase sigma-70 region 4" evidence="9">
    <location>
        <begin position="568"/>
        <end position="621"/>
    </location>
</feature>
<protein>
    <submittedName>
        <fullName evidence="11">Uncharacterized protein</fullName>
    </submittedName>
</protein>
<dbReference type="Proteomes" id="UP001162541">
    <property type="component" value="Chromosome 3"/>
</dbReference>
<feature type="region of interest" description="Disordered" evidence="6">
    <location>
        <begin position="194"/>
        <end position="267"/>
    </location>
</feature>
<dbReference type="InterPro" id="IPR014284">
    <property type="entry name" value="RNA_pol_sigma-70_dom"/>
</dbReference>
<dbReference type="InterPro" id="IPR050239">
    <property type="entry name" value="Sigma-70_RNA_pol_init_factors"/>
</dbReference>
<feature type="region of interest" description="Disordered" evidence="6">
    <location>
        <begin position="105"/>
        <end position="125"/>
    </location>
</feature>
<evidence type="ECO:0000256" key="3">
    <source>
        <dbReference type="ARBA" id="ARBA00023082"/>
    </source>
</evidence>
<dbReference type="InterPro" id="IPR013325">
    <property type="entry name" value="RNA_pol_sigma_r2"/>
</dbReference>
<evidence type="ECO:0000256" key="5">
    <source>
        <dbReference type="ARBA" id="ARBA00023163"/>
    </source>
</evidence>
<dbReference type="GO" id="GO:0016987">
    <property type="term" value="F:sigma factor activity"/>
    <property type="evidence" value="ECO:0007669"/>
    <property type="project" value="UniProtKB-KW"/>
</dbReference>
<dbReference type="Gene3D" id="1.10.10.10">
    <property type="entry name" value="Winged helix-like DNA-binding domain superfamily/Winged helix DNA-binding domain"/>
    <property type="match status" value="1"/>
</dbReference>
<proteinExistence type="inferred from homology"/>
<dbReference type="GO" id="GO:0003677">
    <property type="term" value="F:DNA binding"/>
    <property type="evidence" value="ECO:0007669"/>
    <property type="project" value="UniProtKB-KW"/>
</dbReference>
<keyword evidence="2" id="KW-0805">Transcription regulation</keyword>
<evidence type="ECO:0000259" key="9">
    <source>
        <dbReference type="Pfam" id="PF04545"/>
    </source>
</evidence>
<dbReference type="InterPro" id="IPR000943">
    <property type="entry name" value="RNA_pol_sigma70"/>
</dbReference>
<accession>A0A176VKD9</accession>
<keyword evidence="4" id="KW-0238">DNA-binding</keyword>
<evidence type="ECO:0000256" key="4">
    <source>
        <dbReference type="ARBA" id="ARBA00023125"/>
    </source>
</evidence>
<dbReference type="PANTHER" id="PTHR30603:SF4">
    <property type="entry name" value="RNA POLYMERASE SIGMA FACTOR SIGE, CHLOROPLASTIC_MITOCHONDRIAL"/>
    <property type="match status" value="1"/>
</dbReference>
<dbReference type="NCBIfam" id="TIGR02937">
    <property type="entry name" value="sigma70-ECF"/>
    <property type="match status" value="1"/>
</dbReference>
<dbReference type="EMBL" id="LVLJ01003657">
    <property type="protein sequence ID" value="OAE20236.1"/>
    <property type="molecule type" value="Genomic_DNA"/>
</dbReference>
<evidence type="ECO:0000256" key="1">
    <source>
        <dbReference type="ARBA" id="ARBA00007788"/>
    </source>
</evidence>
<evidence type="ECO:0000256" key="6">
    <source>
        <dbReference type="SAM" id="MobiDB-lite"/>
    </source>
</evidence>
<reference evidence="10" key="2">
    <citation type="journal article" date="2019" name="Curr. Biol.">
        <title>Chromatin organization in early land plants reveals an ancestral association between H3K27me3, transposons, and constitutive heterochromatin.</title>
        <authorList>
            <person name="Montgomery S.A."/>
            <person name="Tanizawa Y."/>
            <person name="Galik B."/>
            <person name="Wang N."/>
            <person name="Ito T."/>
            <person name="Mochizuki T."/>
            <person name="Akimcheva S."/>
            <person name="Bowman J."/>
            <person name="Cognat V."/>
            <person name="Drouard L."/>
            <person name="Ekker H."/>
            <person name="Houng S."/>
            <person name="Kohchi T."/>
            <person name="Lin S."/>
            <person name="Liu L.D."/>
            <person name="Nakamura Y."/>
            <person name="Valeeva L.R."/>
            <person name="Shakirov E.V."/>
            <person name="Shippen D.E."/>
            <person name="Wei W."/>
            <person name="Yagura M."/>
            <person name="Yamaoka S."/>
            <person name="Yamato K.T."/>
            <person name="Liu C."/>
            <person name="Berger F."/>
        </authorList>
    </citation>
    <scope>NUCLEOTIDE SEQUENCE [LARGE SCALE GENOMIC DNA]</scope>
    <source>
        <strain evidence="10">Tak-1</strain>
    </source>
</reference>
<dbReference type="SUPFAM" id="SSF88659">
    <property type="entry name" value="Sigma3 and sigma4 domains of RNA polymerase sigma factors"/>
    <property type="match status" value="1"/>
</dbReference>
<gene>
    <name evidence="11" type="ORF">AXG93_3960s1270</name>
    <name evidence="10" type="ORF">Mp_3g02240</name>
</gene>
<feature type="compositionally biased region" description="Polar residues" evidence="6">
    <location>
        <begin position="233"/>
        <end position="249"/>
    </location>
</feature>
<dbReference type="InterPro" id="IPR007627">
    <property type="entry name" value="RNA_pol_sigma70_r2"/>
</dbReference>
<dbReference type="Pfam" id="PF04542">
    <property type="entry name" value="Sigma70_r2"/>
    <property type="match status" value="1"/>
</dbReference>
<sequence>MERVGRIHPSGAGAVLVNGCCCGGPASSSSSTKLGAGSESSRAITRLPISLSTIVIDRLPRAGLRVGRLKRRSSSLTRFSVVAAAAAAAAAASVDTAYAPERLVDDAKRSRKPRRRKDALANAESNATVPISAATTKNLASTDKELLRLARALENAYFQDSPLPSLPTELPDKSSSVMLDDLVTQIRPVAIDGSIDYTTPTTSSSSAPSASTKVKKKRGRKVAASRSIEHLPQQPSMDINQNQNQNASGRFSPAESPPARAATAGEVTGKRRLNLVSRIALRRKRQELSKKDLDANVKISKDGHDIWSEDAEKLITKYASSLDFGVVDWDSLSRDLLSAEEEYSLASLMKPAKKLEKTFKAIGEELGRDPSDEEWAKAAQLDVHTLKRQVLLGRAARNKLIQHNLRLVLFQAHKYQKDNSSLSLFDLCQEGVSGLLHGVDKFDPKRGHRFSTYAVYWVRNSILRAMTRSGSVLRSPYNVAMHKWNIKRARLDLLVELERAATDAEVMERLGIAPDRFRDIVRSSTRARSIHQRSLLTGEEFVENIVDSQNRDGHSAAADTALLSIDDVLDSLKPKESFVLSQRFGLDGKGERTLSEIGKNMNLSREMVRRYEACGLLKMKHPTRLDYLRNYLATET</sequence>
<evidence type="ECO:0000259" key="8">
    <source>
        <dbReference type="Pfam" id="PF04542"/>
    </source>
</evidence>
<dbReference type="SUPFAM" id="SSF88946">
    <property type="entry name" value="Sigma2 domain of RNA polymerase sigma factors"/>
    <property type="match status" value="1"/>
</dbReference>
<dbReference type="AlphaFoldDB" id="A0A176VKD9"/>
<evidence type="ECO:0000256" key="2">
    <source>
        <dbReference type="ARBA" id="ARBA00023015"/>
    </source>
</evidence>
<evidence type="ECO:0000313" key="12">
    <source>
        <dbReference type="Proteomes" id="UP000077202"/>
    </source>
</evidence>
<dbReference type="InterPro" id="IPR036388">
    <property type="entry name" value="WH-like_DNA-bd_sf"/>
</dbReference>
<keyword evidence="3" id="KW-0731">Sigma factor</keyword>
<evidence type="ECO:0000313" key="11">
    <source>
        <dbReference type="EMBL" id="OAE20236.1"/>
    </source>
</evidence>
<keyword evidence="12" id="KW-1185">Reference proteome</keyword>
<dbReference type="InterPro" id="IPR013324">
    <property type="entry name" value="RNA_pol_sigma_r3/r4-like"/>
</dbReference>